<evidence type="ECO:0000313" key="2">
    <source>
        <dbReference type="Proteomes" id="UP000827872"/>
    </source>
</evidence>
<dbReference type="Proteomes" id="UP000827872">
    <property type="component" value="Linkage Group LG16"/>
</dbReference>
<protein>
    <submittedName>
        <fullName evidence="1">Uncharacterized protein</fullName>
    </submittedName>
</protein>
<reference evidence="1" key="1">
    <citation type="submission" date="2021-08" db="EMBL/GenBank/DDBJ databases">
        <title>The first chromosome-level gecko genome reveals the dynamic sex chromosomes of Neotropical dwarf geckos (Sphaerodactylidae: Sphaerodactylus).</title>
        <authorList>
            <person name="Pinto B.J."/>
            <person name="Keating S.E."/>
            <person name="Gamble T."/>
        </authorList>
    </citation>
    <scope>NUCLEOTIDE SEQUENCE</scope>
    <source>
        <strain evidence="1">TG3544</strain>
    </source>
</reference>
<dbReference type="EMBL" id="CM037629">
    <property type="protein sequence ID" value="KAH7990551.1"/>
    <property type="molecule type" value="Genomic_DNA"/>
</dbReference>
<keyword evidence="2" id="KW-1185">Reference proteome</keyword>
<comment type="caution">
    <text evidence="1">The sequence shown here is derived from an EMBL/GenBank/DDBJ whole genome shotgun (WGS) entry which is preliminary data.</text>
</comment>
<accession>A0ACB8EDU1</accession>
<sequence length="102" mass="11525">MCAEACSQNSVYVLIAAVWPDSIKRKMPKGFGSHAVGRGSLEPHKDFIEQGPCTRSIPLVGMRICEEVLWNTLTELTFDNGTLSVFFCSRYEQRSLLFFFLT</sequence>
<organism evidence="1 2">
    <name type="scientific">Sphaerodactylus townsendi</name>
    <dbReference type="NCBI Taxonomy" id="933632"/>
    <lineage>
        <taxon>Eukaryota</taxon>
        <taxon>Metazoa</taxon>
        <taxon>Chordata</taxon>
        <taxon>Craniata</taxon>
        <taxon>Vertebrata</taxon>
        <taxon>Euteleostomi</taxon>
        <taxon>Lepidosauria</taxon>
        <taxon>Squamata</taxon>
        <taxon>Bifurcata</taxon>
        <taxon>Gekkota</taxon>
        <taxon>Sphaerodactylidae</taxon>
        <taxon>Sphaerodactylus</taxon>
    </lineage>
</organism>
<proteinExistence type="predicted"/>
<name>A0ACB8EDU1_9SAUR</name>
<gene>
    <name evidence="1" type="ORF">K3G42_008227</name>
</gene>
<evidence type="ECO:0000313" key="1">
    <source>
        <dbReference type="EMBL" id="KAH7990551.1"/>
    </source>
</evidence>